<keyword evidence="3" id="KW-1185">Reference proteome</keyword>
<organism evidence="2 3">
    <name type="scientific">Thermosipho affectus</name>
    <dbReference type="NCBI Taxonomy" id="660294"/>
    <lineage>
        <taxon>Bacteria</taxon>
        <taxon>Thermotogati</taxon>
        <taxon>Thermotogota</taxon>
        <taxon>Thermotogae</taxon>
        <taxon>Thermotogales</taxon>
        <taxon>Fervidobacteriaceae</taxon>
        <taxon>Thermosipho</taxon>
    </lineage>
</organism>
<dbReference type="Pfam" id="PF22636">
    <property type="entry name" value="FlK"/>
    <property type="match status" value="1"/>
</dbReference>
<evidence type="ECO:0000313" key="3">
    <source>
        <dbReference type="Proteomes" id="UP000242616"/>
    </source>
</evidence>
<accession>A0ABX3IL12</accession>
<dbReference type="InterPro" id="IPR029069">
    <property type="entry name" value="HotDog_dom_sf"/>
</dbReference>
<dbReference type="InterPro" id="IPR054485">
    <property type="entry name" value="FlK-like_dom"/>
</dbReference>
<dbReference type="InterPro" id="IPR025540">
    <property type="entry name" value="FlK"/>
</dbReference>
<dbReference type="EMBL" id="LBFC01000006">
    <property type="protein sequence ID" value="ONN27851.1"/>
    <property type="molecule type" value="Genomic_DNA"/>
</dbReference>
<gene>
    <name evidence="2" type="ORF">XJ44_02120</name>
</gene>
<dbReference type="PANTHER" id="PTHR36934">
    <property type="entry name" value="BLR0278 PROTEIN"/>
    <property type="match status" value="1"/>
</dbReference>
<name>A0ABX3IL12_9BACT</name>
<dbReference type="Proteomes" id="UP000242616">
    <property type="component" value="Unassembled WGS sequence"/>
</dbReference>
<proteinExistence type="predicted"/>
<dbReference type="SUPFAM" id="SSF54637">
    <property type="entry name" value="Thioesterase/thiol ester dehydrase-isomerase"/>
    <property type="match status" value="1"/>
</dbReference>
<comment type="caution">
    <text evidence="2">The sequence shown here is derived from an EMBL/GenBank/DDBJ whole genome shotgun (WGS) entry which is preliminary data.</text>
</comment>
<protein>
    <submittedName>
        <fullName evidence="2">Thioesterase</fullName>
    </submittedName>
</protein>
<dbReference type="PANTHER" id="PTHR36934:SF1">
    <property type="entry name" value="THIOESTERASE DOMAIN-CONTAINING PROTEIN"/>
    <property type="match status" value="1"/>
</dbReference>
<dbReference type="Gene3D" id="3.10.129.10">
    <property type="entry name" value="Hotdog Thioesterase"/>
    <property type="match status" value="1"/>
</dbReference>
<evidence type="ECO:0000313" key="2">
    <source>
        <dbReference type="EMBL" id="ONN27851.1"/>
    </source>
</evidence>
<feature type="domain" description="Fluoroacetyl-CoA-specific thioesterase-like" evidence="1">
    <location>
        <begin position="23"/>
        <end position="119"/>
    </location>
</feature>
<sequence length="131" mass="15148">MWRKIEGISKTIEFVPDDSYIWDEDDEMRNYHFVSTSGIIKQFVRVGYEILLEVLPEDLISVVLSVKVKQIFPVMVGDKLVLGVRVTKIDGNYIYFSGILTKDNKKVAEAEFVRVVVSRNYLRRKAVEEAT</sequence>
<dbReference type="CDD" id="cd03440">
    <property type="entry name" value="hot_dog"/>
    <property type="match status" value="1"/>
</dbReference>
<evidence type="ECO:0000259" key="1">
    <source>
        <dbReference type="Pfam" id="PF22636"/>
    </source>
</evidence>
<reference evidence="2 3" key="1">
    <citation type="submission" date="2015-06" db="EMBL/GenBank/DDBJ databases">
        <title>Genome sequencing of Thermotogales isolates from hydrothermal vents.</title>
        <authorList>
            <person name="Haverkamp T.H."/>
            <person name="Kublanov I.V."/>
            <person name="Nesbo C.L."/>
        </authorList>
    </citation>
    <scope>NUCLEOTIDE SEQUENCE [LARGE SCALE GENOMIC DNA]</scope>
    <source>
        <strain evidence="3">ik275mar</strain>
    </source>
</reference>